<dbReference type="RefSeq" id="YP_010770085.1">
    <property type="nucleotide sequence ID" value="NC_074159.1"/>
</dbReference>
<reference evidence="1" key="1">
    <citation type="submission" date="2020-09" db="EMBL/GenBank/DDBJ databases">
        <title>Leviviricetes taxonomy.</title>
        <authorList>
            <person name="Stockdale S.R."/>
            <person name="Callanan J."/>
            <person name="Adriaenssens E.M."/>
            <person name="Kuhn J.H."/>
            <person name="Rumnieks J."/>
            <person name="Shkoporov A."/>
            <person name="Draper L.A."/>
            <person name="Ross P."/>
            <person name="Hill C."/>
        </authorList>
    </citation>
    <scope>NUCLEOTIDE SEQUENCE</scope>
</reference>
<gene>
    <name evidence="1" type="primary">SRR5208572_2_1</name>
</gene>
<dbReference type="KEGG" id="vg:80399296"/>
<protein>
    <submittedName>
        <fullName evidence="1">Uncharacterized protein</fullName>
    </submittedName>
</protein>
<accession>A0A8S5L4J3</accession>
<organism evidence="1 2">
    <name type="scientific">ssRNA phage SRR5208572_2</name>
    <dbReference type="NCBI Taxonomy" id="2786385"/>
    <lineage>
        <taxon>Viruses</taxon>
        <taxon>Riboviria</taxon>
        <taxon>Orthornavirae</taxon>
        <taxon>Lenarviricota</taxon>
        <taxon>Leviviricetes</taxon>
        <taxon>Norzivirales</taxon>
        <taxon>Solspiviridae</taxon>
        <taxon>Jargovirus</taxon>
        <taxon>Jargovirus pelovivens</taxon>
    </lineage>
</organism>
<evidence type="ECO:0000313" key="1">
    <source>
        <dbReference type="EMBL" id="DAD52348.1"/>
    </source>
</evidence>
<keyword evidence="2" id="KW-1185">Reference proteome</keyword>
<name>A0A8S5L4J3_9VIRU</name>
<dbReference type="Proteomes" id="UP000676614">
    <property type="component" value="Segment"/>
</dbReference>
<evidence type="ECO:0000313" key="2">
    <source>
        <dbReference type="Proteomes" id="UP000676614"/>
    </source>
</evidence>
<dbReference type="EMBL" id="BK014078">
    <property type="protein sequence ID" value="DAD52348.1"/>
    <property type="molecule type" value="Genomic_RNA"/>
</dbReference>
<proteinExistence type="predicted"/>
<dbReference type="GeneID" id="80399296"/>
<sequence>MQTLIRRDAYLAEDDELPPAGQLAVWDLVPYSFADLNRLYDEWVTSIGGTRLTAVEAMCSLPVDLVESTVNHDLGVDNVEGP</sequence>